<keyword evidence="4" id="KW-1185">Reference proteome</keyword>
<dbReference type="EMBL" id="CP067018">
    <property type="protein sequence ID" value="QQN58818.1"/>
    <property type="molecule type" value="Genomic_DNA"/>
</dbReference>
<feature type="chain" id="PRO_5033059503" evidence="1">
    <location>
        <begin position="21"/>
        <end position="211"/>
    </location>
</feature>
<dbReference type="OrthoDB" id="823958at2"/>
<accession>A0A7T7UZ50</accession>
<reference evidence="3 4" key="1">
    <citation type="submission" date="2020-12" db="EMBL/GenBank/DDBJ databases">
        <title>FDA dAtabase for Regulatory Grade micrObial Sequences (FDA-ARGOS): Supporting development and validation of Infectious Disease Dx tests.</title>
        <authorList>
            <person name="Kerrigan L."/>
            <person name="Long C."/>
            <person name="Tallon L."/>
            <person name="Sadzewicz L."/>
            <person name="Zhao X."/>
            <person name="Boylan J."/>
            <person name="Ott S."/>
            <person name="Bowen H."/>
            <person name="Vavikolanu K."/>
            <person name="Mehta A."/>
            <person name="Aluvathingal J."/>
            <person name="Nadendla S."/>
            <person name="Yan Y."/>
            <person name="Sichtig H."/>
        </authorList>
    </citation>
    <scope>NUCLEOTIDE SEQUENCE [LARGE SCALE GENOMIC DNA]</scope>
    <source>
        <strain evidence="3 4">FDAARGOS_1031</strain>
    </source>
</reference>
<dbReference type="RefSeq" id="WP_034870532.1">
    <property type="nucleotide sequence ID" value="NZ_CAJJUP010000004.1"/>
</dbReference>
<sequence>MKFKFIILTLFFCCPALFFAQSQKHYIIFLHNKFLENHALYEKHPQYGIAEYKAIIHKLEDKNTIVISEKRKPDTDIKAYAMKVKKQIDSLSQKGISIKNITIIGTSQGGYIAQYVSYYMKNPELKFVFVGSSFNDDSLNRDTNLRLYGKILSINESSDKGSVPLSGQKRFISSKLNSFKEIELNTGLIHGFLFKALDDWILPSKEWAIGK</sequence>
<dbReference type="Proteomes" id="UP000595426">
    <property type="component" value="Chromosome"/>
</dbReference>
<dbReference type="AlphaFoldDB" id="A0A7T7UZ50"/>
<dbReference type="Gene3D" id="3.40.50.1820">
    <property type="entry name" value="alpha/beta hydrolase"/>
    <property type="match status" value="1"/>
</dbReference>
<name>A0A7T7UZ50_9FLAO</name>
<dbReference type="GeneID" id="93133181"/>
<protein>
    <submittedName>
        <fullName evidence="3">Alpha/beta hydrolase</fullName>
    </submittedName>
</protein>
<keyword evidence="3" id="KW-0378">Hydrolase</keyword>
<evidence type="ECO:0000313" key="3">
    <source>
        <dbReference type="EMBL" id="QQN58818.1"/>
    </source>
</evidence>
<evidence type="ECO:0000313" key="4">
    <source>
        <dbReference type="Proteomes" id="UP000595426"/>
    </source>
</evidence>
<dbReference type="Pfam" id="PF02230">
    <property type="entry name" value="Abhydrolase_2"/>
    <property type="match status" value="1"/>
</dbReference>
<keyword evidence="1" id="KW-0732">Signal</keyword>
<dbReference type="InterPro" id="IPR029058">
    <property type="entry name" value="AB_hydrolase_fold"/>
</dbReference>
<feature type="domain" description="Phospholipase/carboxylesterase/thioesterase" evidence="2">
    <location>
        <begin position="70"/>
        <end position="122"/>
    </location>
</feature>
<evidence type="ECO:0000259" key="2">
    <source>
        <dbReference type="Pfam" id="PF02230"/>
    </source>
</evidence>
<dbReference type="KEGG" id="egm:AYC65_09700"/>
<feature type="signal peptide" evidence="1">
    <location>
        <begin position="1"/>
        <end position="20"/>
    </location>
</feature>
<proteinExistence type="predicted"/>
<dbReference type="InterPro" id="IPR003140">
    <property type="entry name" value="PLipase/COase/thioEstase"/>
</dbReference>
<organism evidence="3 4">
    <name type="scientific">Elizabethkingia bruuniana</name>
    <dbReference type="NCBI Taxonomy" id="1756149"/>
    <lineage>
        <taxon>Bacteria</taxon>
        <taxon>Pseudomonadati</taxon>
        <taxon>Bacteroidota</taxon>
        <taxon>Flavobacteriia</taxon>
        <taxon>Flavobacteriales</taxon>
        <taxon>Weeksellaceae</taxon>
        <taxon>Elizabethkingia</taxon>
    </lineage>
</organism>
<dbReference type="GO" id="GO:0016787">
    <property type="term" value="F:hydrolase activity"/>
    <property type="evidence" value="ECO:0007669"/>
    <property type="project" value="UniProtKB-KW"/>
</dbReference>
<dbReference type="SUPFAM" id="SSF53474">
    <property type="entry name" value="alpha/beta-Hydrolases"/>
    <property type="match status" value="1"/>
</dbReference>
<gene>
    <name evidence="3" type="ORF">I6H88_20725</name>
</gene>
<evidence type="ECO:0000256" key="1">
    <source>
        <dbReference type="SAM" id="SignalP"/>
    </source>
</evidence>